<protein>
    <submittedName>
        <fullName evidence="1">Type II toxin-antitoxin system RelE/ParE family toxin</fullName>
    </submittedName>
</protein>
<sequence length="116" mass="12989">MAYKVLRAAAVEQDLELIFDFVAESAESLGETAETAHDMAARRIRAILDAMEGLGRAPHQGTLRPELGAATRHVTKDRAIFYFEVDDLGEELRILAVFFGGQDHDRHILLRLLSRN</sequence>
<dbReference type="Proteomes" id="UP000607796">
    <property type="component" value="Unassembled WGS sequence"/>
</dbReference>
<organism evidence="1 2">
    <name type="scientific">Salipiger mangrovisoli</name>
    <dbReference type="NCBI Taxonomy" id="2865933"/>
    <lineage>
        <taxon>Bacteria</taxon>
        <taxon>Pseudomonadati</taxon>
        <taxon>Pseudomonadota</taxon>
        <taxon>Alphaproteobacteria</taxon>
        <taxon>Rhodobacterales</taxon>
        <taxon>Roseobacteraceae</taxon>
        <taxon>Salipiger</taxon>
    </lineage>
</organism>
<name>A0ABR9X588_9RHOB</name>
<keyword evidence="2" id="KW-1185">Reference proteome</keyword>
<accession>A0ABR9X588</accession>
<comment type="caution">
    <text evidence="1">The sequence shown here is derived from an EMBL/GenBank/DDBJ whole genome shotgun (WGS) entry which is preliminary data.</text>
</comment>
<gene>
    <name evidence="1" type="ORF">IQ782_17765</name>
</gene>
<evidence type="ECO:0000313" key="1">
    <source>
        <dbReference type="EMBL" id="MBE9638708.1"/>
    </source>
</evidence>
<dbReference type="RefSeq" id="WP_194136003.1">
    <property type="nucleotide sequence ID" value="NZ_JADFFK010000013.1"/>
</dbReference>
<proteinExistence type="predicted"/>
<dbReference type="Gene3D" id="3.30.2310.20">
    <property type="entry name" value="RelE-like"/>
    <property type="match status" value="1"/>
</dbReference>
<dbReference type="InterPro" id="IPR035093">
    <property type="entry name" value="RelE/ParE_toxin_dom_sf"/>
</dbReference>
<dbReference type="EMBL" id="JADFFK010000013">
    <property type="protein sequence ID" value="MBE9638708.1"/>
    <property type="molecule type" value="Genomic_DNA"/>
</dbReference>
<evidence type="ECO:0000313" key="2">
    <source>
        <dbReference type="Proteomes" id="UP000607796"/>
    </source>
</evidence>
<reference evidence="1 2" key="1">
    <citation type="journal article" date="2021" name="Int. J. Syst. Evol. Microbiol.">
        <title>Salipiger mangrovisoli sp. nov., isolated from mangrove soil and the proposal for the reclassification of Paraphaeobacter pallidus as Salipiger pallidus comb. nov.</title>
        <authorList>
            <person name="Du J."/>
            <person name="Liu Y."/>
            <person name="Pei T."/>
            <person name="Deng M.R."/>
            <person name="Zhu H."/>
        </authorList>
    </citation>
    <scope>NUCLEOTIDE SEQUENCE [LARGE SCALE GENOMIC DNA]</scope>
    <source>
        <strain evidence="1 2">6D45A</strain>
    </source>
</reference>